<feature type="signal peptide" evidence="1">
    <location>
        <begin position="1"/>
        <end position="24"/>
    </location>
</feature>
<reference evidence="2 3" key="1">
    <citation type="submission" date="2024-06" db="EMBL/GenBank/DDBJ databases">
        <title>Sorghum-associated microbial communities from plants grown in Nebraska, USA.</title>
        <authorList>
            <person name="Schachtman D."/>
        </authorList>
    </citation>
    <scope>NUCLEOTIDE SEQUENCE [LARGE SCALE GENOMIC DNA]</scope>
    <source>
        <strain evidence="2 3">2709</strain>
    </source>
</reference>
<dbReference type="InterPro" id="IPR011045">
    <property type="entry name" value="N2O_reductase_N"/>
</dbReference>
<protein>
    <submittedName>
        <fullName evidence="2">YVTN family beta-propeller protein</fullName>
    </submittedName>
</protein>
<name>A0ABV2Q3J7_9BURK</name>
<dbReference type="InterPro" id="IPR051200">
    <property type="entry name" value="Host-pathogen_enzymatic-act"/>
</dbReference>
<keyword evidence="1" id="KW-0732">Signal</keyword>
<sequence length="382" mass="40795">MNSFLSRSLALLTVACLSACGTQAPVGQSVSGPVVYKHVQSSQIQRAAVAPALYEVAFSARQNAVFVASSGGFGEGAGASKVLRLDPKTLAVQAEITLPLRGFGVVLDDASNRLYVGNTTEGSVTVVDTASNRVVQAVPLMKKVKGADGKEKYPHHFRELVLDTANDRLYAPGLSSDGSSLYVMNTRTLTLEKELPGLGAVATGIALDADNHRLFVSNMRGGLFEVDTRSLNISKSYDVAADQMLNLAYDPKARRLFATDQGLSSISERRQKAEPGFKPTPGNRVVVFDADSGKITTSMQTGDGPIAPLLDLSRQRLYVTNRGAGSVSVFDTSSHQLLQTIALPTHPNSMALDSRNNVLYVTVKNGRNDVRGSHEAVVRIAF</sequence>
<dbReference type="Proteomes" id="UP001549320">
    <property type="component" value="Unassembled WGS sequence"/>
</dbReference>
<organism evidence="2 3">
    <name type="scientific">Ottowia thiooxydans</name>
    <dbReference type="NCBI Taxonomy" id="219182"/>
    <lineage>
        <taxon>Bacteria</taxon>
        <taxon>Pseudomonadati</taxon>
        <taxon>Pseudomonadota</taxon>
        <taxon>Betaproteobacteria</taxon>
        <taxon>Burkholderiales</taxon>
        <taxon>Comamonadaceae</taxon>
        <taxon>Ottowia</taxon>
    </lineage>
</organism>
<evidence type="ECO:0000313" key="3">
    <source>
        <dbReference type="Proteomes" id="UP001549320"/>
    </source>
</evidence>
<proteinExistence type="predicted"/>
<accession>A0ABV2Q3J7</accession>
<dbReference type="InterPro" id="IPR015943">
    <property type="entry name" value="WD40/YVTN_repeat-like_dom_sf"/>
</dbReference>
<dbReference type="Gene3D" id="2.130.10.10">
    <property type="entry name" value="YVTN repeat-like/Quinoprotein amine dehydrogenase"/>
    <property type="match status" value="1"/>
</dbReference>
<keyword evidence="3" id="KW-1185">Reference proteome</keyword>
<dbReference type="SUPFAM" id="SSF50974">
    <property type="entry name" value="Nitrous oxide reductase, N-terminal domain"/>
    <property type="match status" value="1"/>
</dbReference>
<dbReference type="EMBL" id="JBEPSH010000001">
    <property type="protein sequence ID" value="MET4575594.1"/>
    <property type="molecule type" value="Genomic_DNA"/>
</dbReference>
<dbReference type="PANTHER" id="PTHR47197">
    <property type="entry name" value="PROTEIN NIRF"/>
    <property type="match status" value="1"/>
</dbReference>
<dbReference type="PANTHER" id="PTHR47197:SF3">
    <property type="entry name" value="DIHYDRO-HEME D1 DEHYDROGENASE"/>
    <property type="match status" value="1"/>
</dbReference>
<evidence type="ECO:0000256" key="1">
    <source>
        <dbReference type="SAM" id="SignalP"/>
    </source>
</evidence>
<feature type="chain" id="PRO_5046829063" evidence="1">
    <location>
        <begin position="25"/>
        <end position="382"/>
    </location>
</feature>
<dbReference type="RefSeq" id="WP_354441123.1">
    <property type="nucleotide sequence ID" value="NZ_JBEPSH010000001.1"/>
</dbReference>
<comment type="caution">
    <text evidence="2">The sequence shown here is derived from an EMBL/GenBank/DDBJ whole genome shotgun (WGS) entry which is preliminary data.</text>
</comment>
<gene>
    <name evidence="2" type="ORF">ABIE13_000691</name>
</gene>
<evidence type="ECO:0000313" key="2">
    <source>
        <dbReference type="EMBL" id="MET4575594.1"/>
    </source>
</evidence>